<dbReference type="AlphaFoldDB" id="A0A316GN97"/>
<organism evidence="1 2">
    <name type="scientific">Silicimonas algicola</name>
    <dbReference type="NCBI Taxonomy" id="1826607"/>
    <lineage>
        <taxon>Bacteria</taxon>
        <taxon>Pseudomonadati</taxon>
        <taxon>Pseudomonadota</taxon>
        <taxon>Alphaproteobacteria</taxon>
        <taxon>Rhodobacterales</taxon>
        <taxon>Paracoccaceae</taxon>
    </lineage>
</organism>
<protein>
    <submittedName>
        <fullName evidence="1">Uncharacterized protein DUF3445</fullName>
    </submittedName>
</protein>
<gene>
    <name evidence="1" type="ORF">C8D95_10468</name>
</gene>
<sequence>MDTPILHQRLPEAPWLDPAMRRLPGIRPRPVEEWILRDEAFTGQMALRDTLIAEERSRVHELLPGGEAAARELLDMVLGTLSTDASYQIGAQVVTRPDGRIVDLDTTLPLVTLGRLVQSDFCILEAGPEGHVMSGAILCFPAGWTLAQKIGRPLDGIHGPVKSYDADVGRRVQRLFDAIRPDQILWRANAHLYDDPTLFAPRTEAMPRPYVGLGAAKYVRSERQTLRRLPKTGAVVFGIHTLMVPLAGLTEEQRAELHRLETRASVRPEEASTG</sequence>
<reference evidence="1 2" key="1">
    <citation type="submission" date="2018-05" db="EMBL/GenBank/DDBJ databases">
        <title>Genomic Encyclopedia of Type Strains, Phase IV (KMG-IV): sequencing the most valuable type-strain genomes for metagenomic binning, comparative biology and taxonomic classification.</title>
        <authorList>
            <person name="Goeker M."/>
        </authorList>
    </citation>
    <scope>NUCLEOTIDE SEQUENCE [LARGE SCALE GENOMIC DNA]</scope>
    <source>
        <strain evidence="1 2">DSM 103371</strain>
    </source>
</reference>
<proteinExistence type="predicted"/>
<name>A0A316GN97_9RHOB</name>
<evidence type="ECO:0000313" key="2">
    <source>
        <dbReference type="Proteomes" id="UP000245390"/>
    </source>
</evidence>
<dbReference type="KEGG" id="salo:EF888_20630"/>
<evidence type="ECO:0000313" key="1">
    <source>
        <dbReference type="EMBL" id="PWK56397.1"/>
    </source>
</evidence>
<accession>A0A316GN97</accession>
<dbReference type="RefSeq" id="WP_109759091.1">
    <property type="nucleotide sequence ID" value="NZ_CP034588.1"/>
</dbReference>
<dbReference type="Proteomes" id="UP000245390">
    <property type="component" value="Unassembled WGS sequence"/>
</dbReference>
<dbReference type="Pfam" id="PF11927">
    <property type="entry name" value="HODM_asu-like"/>
    <property type="match status" value="1"/>
</dbReference>
<dbReference type="OrthoDB" id="5242510at2"/>
<dbReference type="InterPro" id="IPR021848">
    <property type="entry name" value="HODM_asu-like"/>
</dbReference>
<comment type="caution">
    <text evidence="1">The sequence shown here is derived from an EMBL/GenBank/DDBJ whole genome shotgun (WGS) entry which is preliminary data.</text>
</comment>
<keyword evidence="2" id="KW-1185">Reference proteome</keyword>
<dbReference type="EMBL" id="QGGV01000004">
    <property type="protein sequence ID" value="PWK56397.1"/>
    <property type="molecule type" value="Genomic_DNA"/>
</dbReference>